<dbReference type="Proteomes" id="UP000499080">
    <property type="component" value="Unassembled WGS sequence"/>
</dbReference>
<evidence type="ECO:0000313" key="3">
    <source>
        <dbReference type="Proteomes" id="UP000499080"/>
    </source>
</evidence>
<evidence type="ECO:0000313" key="2">
    <source>
        <dbReference type="EMBL" id="GBN01781.1"/>
    </source>
</evidence>
<keyword evidence="3" id="KW-1185">Reference proteome</keyword>
<reference evidence="2 3" key="1">
    <citation type="journal article" date="2019" name="Sci. Rep.">
        <title>Orb-weaving spider Araneus ventricosus genome elucidates the spidroin gene catalogue.</title>
        <authorList>
            <person name="Kono N."/>
            <person name="Nakamura H."/>
            <person name="Ohtoshi R."/>
            <person name="Moran D.A.P."/>
            <person name="Shinohara A."/>
            <person name="Yoshida Y."/>
            <person name="Fujiwara M."/>
            <person name="Mori M."/>
            <person name="Tomita M."/>
            <person name="Arakawa K."/>
        </authorList>
    </citation>
    <scope>NUCLEOTIDE SEQUENCE [LARGE SCALE GENOMIC DNA]</scope>
</reference>
<evidence type="ECO:0000256" key="1">
    <source>
        <dbReference type="SAM" id="MobiDB-lite"/>
    </source>
</evidence>
<organism evidence="2 3">
    <name type="scientific">Araneus ventricosus</name>
    <name type="common">Orbweaver spider</name>
    <name type="synonym">Epeira ventricosa</name>
    <dbReference type="NCBI Taxonomy" id="182803"/>
    <lineage>
        <taxon>Eukaryota</taxon>
        <taxon>Metazoa</taxon>
        <taxon>Ecdysozoa</taxon>
        <taxon>Arthropoda</taxon>
        <taxon>Chelicerata</taxon>
        <taxon>Arachnida</taxon>
        <taxon>Araneae</taxon>
        <taxon>Araneomorphae</taxon>
        <taxon>Entelegynae</taxon>
        <taxon>Araneoidea</taxon>
        <taxon>Araneidae</taxon>
        <taxon>Araneus</taxon>
    </lineage>
</organism>
<proteinExistence type="predicted"/>
<gene>
    <name evidence="2" type="ORF">AVEN_57916_1</name>
</gene>
<dbReference type="EMBL" id="BGPR01004646">
    <property type="protein sequence ID" value="GBN01781.1"/>
    <property type="molecule type" value="Genomic_DNA"/>
</dbReference>
<dbReference type="OrthoDB" id="6437298at2759"/>
<dbReference type="AlphaFoldDB" id="A0A4Y2KH62"/>
<protein>
    <submittedName>
        <fullName evidence="2">Uncharacterized protein</fullName>
    </submittedName>
</protein>
<accession>A0A4Y2KH62</accession>
<name>A0A4Y2KH62_ARAVE</name>
<comment type="caution">
    <text evidence="2">The sequence shown here is derived from an EMBL/GenBank/DDBJ whole genome shotgun (WGS) entry which is preliminary data.</text>
</comment>
<sequence length="178" mass="20021">MHYGFRHYSHKCLGIDNDDIEDEEDRPGTSSSGTTLIEGYSPKNLENAVITDEKNRRINRRYNAEEATFQARIDTEQIPSRLLTAAIEAVRQLITLLILRSASNLRPTDLIRFCFDAIDLDRPASTSLILVSALSVESVVAPIMRVLQSYKHLSWNTVSLWMLSLYTSMSAQAEAGKS</sequence>
<feature type="region of interest" description="Disordered" evidence="1">
    <location>
        <begin position="17"/>
        <end position="39"/>
    </location>
</feature>